<gene>
    <name evidence="2" type="ORF">HID58_050041</name>
    <name evidence="1" type="ORF">HID58_096212</name>
</gene>
<accession>A0ABQ8A503</accession>
<dbReference type="Proteomes" id="UP000824890">
    <property type="component" value="Unassembled WGS sequence"/>
</dbReference>
<reference evidence="2 3" key="1">
    <citation type="submission" date="2021-05" db="EMBL/GenBank/DDBJ databases">
        <title>Genome Assembly of Synthetic Allotetraploid Brassica napus Reveals Homoeologous Exchanges between Subgenomes.</title>
        <authorList>
            <person name="Davis J.T."/>
        </authorList>
    </citation>
    <scope>NUCLEOTIDE SEQUENCE [LARGE SCALE GENOMIC DNA]</scope>
    <source>
        <strain evidence="3">cv. Da-Ae</strain>
        <tissue evidence="2">Seedling</tissue>
    </source>
</reference>
<keyword evidence="3" id="KW-1185">Reference proteome</keyword>
<evidence type="ECO:0000313" key="3">
    <source>
        <dbReference type="Proteomes" id="UP000824890"/>
    </source>
</evidence>
<dbReference type="PANTHER" id="PTHR33103">
    <property type="entry name" value="OS01G0153900 PROTEIN"/>
    <property type="match status" value="1"/>
</dbReference>
<protein>
    <submittedName>
        <fullName evidence="2">Uncharacterized protein</fullName>
    </submittedName>
</protein>
<sequence length="146" mass="15731">MAVGCFNNLYTSAVDMGIDKAVDLLRASLVTSCALSTALGDLIAKTPKKEPPKDGTGFVKRGTKFTVSDYLIVTPKKSSSTFNLLKKLKIQADDLEVQVISISNAEALNLLRASLVTSSALSSAFRSLLVKEDRLNPISKRPKIET</sequence>
<organism evidence="2 3">
    <name type="scientific">Brassica napus</name>
    <name type="common">Rape</name>
    <dbReference type="NCBI Taxonomy" id="3708"/>
    <lineage>
        <taxon>Eukaryota</taxon>
        <taxon>Viridiplantae</taxon>
        <taxon>Streptophyta</taxon>
        <taxon>Embryophyta</taxon>
        <taxon>Tracheophyta</taxon>
        <taxon>Spermatophyta</taxon>
        <taxon>Magnoliopsida</taxon>
        <taxon>eudicotyledons</taxon>
        <taxon>Gunneridae</taxon>
        <taxon>Pentapetalae</taxon>
        <taxon>rosids</taxon>
        <taxon>malvids</taxon>
        <taxon>Brassicales</taxon>
        <taxon>Brassicaceae</taxon>
        <taxon>Brassiceae</taxon>
        <taxon>Brassica</taxon>
    </lineage>
</organism>
<dbReference type="EMBL" id="JAGKQM010002419">
    <property type="protein sequence ID" value="KAH0849651.1"/>
    <property type="molecule type" value="Genomic_DNA"/>
</dbReference>
<name>A0ABQ8A503_BRANA</name>
<dbReference type="EMBL" id="JAGKQM010000013">
    <property type="protein sequence ID" value="KAH0887612.1"/>
    <property type="molecule type" value="Genomic_DNA"/>
</dbReference>
<evidence type="ECO:0000313" key="2">
    <source>
        <dbReference type="EMBL" id="KAH0887612.1"/>
    </source>
</evidence>
<evidence type="ECO:0000313" key="1">
    <source>
        <dbReference type="EMBL" id="KAH0849651.1"/>
    </source>
</evidence>
<dbReference type="InterPro" id="IPR007750">
    <property type="entry name" value="DUF674"/>
</dbReference>
<dbReference type="Pfam" id="PF05056">
    <property type="entry name" value="DUF674"/>
    <property type="match status" value="1"/>
</dbReference>
<dbReference type="PANTHER" id="PTHR33103:SF19">
    <property type="entry name" value="OS09G0544700 PROTEIN"/>
    <property type="match status" value="1"/>
</dbReference>
<proteinExistence type="predicted"/>
<comment type="caution">
    <text evidence="2">The sequence shown here is derived from an EMBL/GenBank/DDBJ whole genome shotgun (WGS) entry which is preliminary data.</text>
</comment>